<dbReference type="HOGENOM" id="CLU_007866_4_0_9"/>
<feature type="transmembrane region" description="Helical" evidence="10">
    <location>
        <begin position="213"/>
        <end position="230"/>
    </location>
</feature>
<feature type="transmembrane region" description="Helical" evidence="10">
    <location>
        <begin position="58"/>
        <end position="74"/>
    </location>
</feature>
<dbReference type="EC" id="7.1.1.1" evidence="2"/>
<proteinExistence type="predicted"/>
<evidence type="ECO:0000256" key="3">
    <source>
        <dbReference type="ARBA" id="ARBA00022692"/>
    </source>
</evidence>
<keyword evidence="8 10" id="KW-0472">Membrane</keyword>
<evidence type="ECO:0000256" key="5">
    <source>
        <dbReference type="ARBA" id="ARBA00022967"/>
    </source>
</evidence>
<feature type="transmembrane region" description="Helical" evidence="10">
    <location>
        <begin position="236"/>
        <end position="256"/>
    </location>
</feature>
<evidence type="ECO:0000256" key="1">
    <source>
        <dbReference type="ARBA" id="ARBA00004141"/>
    </source>
</evidence>
<dbReference type="eggNOG" id="COG1282">
    <property type="taxonomic scope" value="Bacteria"/>
</dbReference>
<dbReference type="PANTHER" id="PTHR44758:SF1">
    <property type="entry name" value="NAD(P) TRANSHYDROGENASE SUBUNIT BETA"/>
    <property type="match status" value="1"/>
</dbReference>
<dbReference type="KEGG" id="tep:TepRe1_1732"/>
<evidence type="ECO:0000256" key="6">
    <source>
        <dbReference type="ARBA" id="ARBA00022989"/>
    </source>
</evidence>
<comment type="catalytic activity">
    <reaction evidence="9">
        <text>NAD(+) + NADPH + H(+)(in) = NADH + NADP(+) + H(+)(out)</text>
        <dbReference type="Rhea" id="RHEA:47992"/>
        <dbReference type="ChEBI" id="CHEBI:15378"/>
        <dbReference type="ChEBI" id="CHEBI:57540"/>
        <dbReference type="ChEBI" id="CHEBI:57783"/>
        <dbReference type="ChEBI" id="CHEBI:57945"/>
        <dbReference type="ChEBI" id="CHEBI:58349"/>
        <dbReference type="EC" id="7.1.1.1"/>
    </reaction>
</comment>
<dbReference type="Proteomes" id="UP000010802">
    <property type="component" value="Chromosome"/>
</dbReference>
<feature type="transmembrane region" description="Helical" evidence="10">
    <location>
        <begin position="118"/>
        <end position="137"/>
    </location>
</feature>
<dbReference type="PANTHER" id="PTHR44758">
    <property type="entry name" value="NAD(P) TRANSHYDROGENASE SUBUNIT BETA"/>
    <property type="match status" value="1"/>
</dbReference>
<dbReference type="GO" id="GO:0016491">
    <property type="term" value="F:oxidoreductase activity"/>
    <property type="evidence" value="ECO:0007669"/>
    <property type="project" value="UniProtKB-KW"/>
</dbReference>
<keyword evidence="4" id="KW-0521">NADP</keyword>
<name>F4LX66_TEPAE</name>
<evidence type="ECO:0000256" key="7">
    <source>
        <dbReference type="ARBA" id="ARBA00023027"/>
    </source>
</evidence>
<dbReference type="PATRIC" id="fig|1209989.3.peg.2155"/>
<evidence type="ECO:0000313" key="13">
    <source>
        <dbReference type="Proteomes" id="UP000010802"/>
    </source>
</evidence>
<gene>
    <name evidence="12" type="primary">pntB</name>
    <name evidence="12" type="ordered locus">TEPIRE1_1871</name>
</gene>
<evidence type="ECO:0000256" key="4">
    <source>
        <dbReference type="ARBA" id="ARBA00022857"/>
    </source>
</evidence>
<dbReference type="Pfam" id="PF02233">
    <property type="entry name" value="PNTB"/>
    <property type="match status" value="1"/>
</dbReference>
<dbReference type="GO" id="GO:0016020">
    <property type="term" value="C:membrane"/>
    <property type="evidence" value="ECO:0007669"/>
    <property type="project" value="UniProtKB-SubCell"/>
</dbReference>
<feature type="domain" description="NADP transhydrogenase beta-like" evidence="11">
    <location>
        <begin position="6"/>
        <end position="460"/>
    </location>
</feature>
<dbReference type="KEGG" id="tae:TepiRe1_1871"/>
<feature type="transmembrane region" description="Helical" evidence="10">
    <location>
        <begin position="86"/>
        <end position="106"/>
    </location>
</feature>
<keyword evidence="13" id="KW-1185">Reference proteome</keyword>
<dbReference type="EMBL" id="HF563609">
    <property type="protein sequence ID" value="CCP26674.1"/>
    <property type="molecule type" value="Genomic_DNA"/>
</dbReference>
<dbReference type="STRING" id="1209989.TepRe1_1732"/>
<evidence type="ECO:0000259" key="11">
    <source>
        <dbReference type="Pfam" id="PF02233"/>
    </source>
</evidence>
<comment type="subcellular location">
    <subcellularLocation>
        <location evidence="1">Membrane</location>
        <topology evidence="1">Multi-pass membrane protein</topology>
    </subcellularLocation>
</comment>
<dbReference type="AlphaFoldDB" id="F4LX66"/>
<evidence type="ECO:0000256" key="10">
    <source>
        <dbReference type="SAM" id="Phobius"/>
    </source>
</evidence>
<organism evidence="12 13">
    <name type="scientific">Tepidanaerobacter acetatoxydans (strain DSM 21804 / JCM 16047 / Re1)</name>
    <dbReference type="NCBI Taxonomy" id="1209989"/>
    <lineage>
        <taxon>Bacteria</taxon>
        <taxon>Bacillati</taxon>
        <taxon>Bacillota</taxon>
        <taxon>Clostridia</taxon>
        <taxon>Thermosediminibacterales</taxon>
        <taxon>Tepidanaerobacteraceae</taxon>
        <taxon>Tepidanaerobacter</taxon>
    </lineage>
</organism>
<keyword evidence="7" id="KW-0520">NAD</keyword>
<dbReference type="InterPro" id="IPR034300">
    <property type="entry name" value="PNTB-like"/>
</dbReference>
<evidence type="ECO:0000256" key="2">
    <source>
        <dbReference type="ARBA" id="ARBA00012943"/>
    </source>
</evidence>
<keyword evidence="12" id="KW-0560">Oxidoreductase</keyword>
<reference evidence="13" key="1">
    <citation type="journal article" date="2013" name="Genome Announc.">
        <title>First genome sequence of a syntrophic acetate-oxidizing bacterium, Tepidanaerobacter acetatoxydans strain Re1.</title>
        <authorList>
            <person name="Manzoor S."/>
            <person name="Bongcam-Rudloff E."/>
            <person name="Schnurer A."/>
            <person name="Muller B."/>
        </authorList>
    </citation>
    <scope>NUCLEOTIDE SEQUENCE [LARGE SCALE GENOMIC DNA]</scope>
    <source>
        <strain evidence="13">Re1</strain>
    </source>
</reference>
<feature type="transmembrane region" description="Helical" evidence="10">
    <location>
        <begin position="181"/>
        <end position="201"/>
    </location>
</feature>
<accession>F4LX66</accession>
<feature type="transmembrane region" description="Helical" evidence="10">
    <location>
        <begin position="6"/>
        <end position="23"/>
    </location>
</feature>
<dbReference type="GO" id="GO:0008750">
    <property type="term" value="F:proton-translocating NAD(P)+ transhydrogenase activity"/>
    <property type="evidence" value="ECO:0007669"/>
    <property type="project" value="UniProtKB-EC"/>
</dbReference>
<feature type="transmembrane region" description="Helical" evidence="10">
    <location>
        <begin position="35"/>
        <end position="52"/>
    </location>
</feature>
<dbReference type="OrthoDB" id="9763786at2"/>
<keyword evidence="5" id="KW-1278">Translocase</keyword>
<dbReference type="RefSeq" id="WP_013778787.1">
    <property type="nucleotide sequence ID" value="NC_015519.1"/>
</dbReference>
<evidence type="ECO:0000256" key="9">
    <source>
        <dbReference type="ARBA" id="ARBA00048202"/>
    </source>
</evidence>
<dbReference type="SUPFAM" id="SSF52467">
    <property type="entry name" value="DHS-like NAD/FAD-binding domain"/>
    <property type="match status" value="1"/>
</dbReference>
<accession>L0S2K5</accession>
<evidence type="ECO:0000313" key="12">
    <source>
        <dbReference type="EMBL" id="CCP26674.1"/>
    </source>
</evidence>
<keyword evidence="6 10" id="KW-1133">Transmembrane helix</keyword>
<dbReference type="Gene3D" id="3.40.50.1220">
    <property type="entry name" value="TPP-binding domain"/>
    <property type="match status" value="1"/>
</dbReference>
<dbReference type="InterPro" id="IPR029035">
    <property type="entry name" value="DHS-like_NAD/FAD-binding_dom"/>
</dbReference>
<sequence>MIGTYEIVSIVLSILVLVGIKLMSSPKTAVQGNRIGAMAMLAAVIVVLAYNGIIDVPLLWFAIFVGGVTGYIMAMRVKMIQMPQMVALLNGLGGGASALVALVEIFERYKQMTLFGRLTGQLALAVGAVTFSGSLIAAAKLDRRISQRPIILKNHGLISNAVLLIIILLIITASVANISGIGFIAIITAFLALAYGVLFAIRVGGADMPITISLLNSFSGLAGAICGFTIEDPLLVAVGAIVGASGLILTQIMCGAMNRSLVDILSGSQLNSGINKKETTPKEKVIDVGKPPVTAKKLPAEILKTAKKVVIVPGYGMAIAQAQSQVKALYDTLESQGKEVKFAIHPVAGRMPGHMNVLLAEVDVPYDKLCEMDVINPEFSETDVAIVVGACDVINPAANTAEGTPIYGMPVLKVEEAKNVIVCNLDTKPGYSGVENSLYELLHVHLLLGNAADTVKELVEVIKQ</sequence>
<keyword evidence="3 10" id="KW-0812">Transmembrane</keyword>
<protein>
    <recommendedName>
        <fullName evidence="2">proton-translocating NAD(P)(+) transhydrogenase</fullName>
        <ecNumber evidence="2">7.1.1.1</ecNumber>
    </recommendedName>
</protein>
<feature type="transmembrane region" description="Helical" evidence="10">
    <location>
        <begin position="157"/>
        <end position="175"/>
    </location>
</feature>
<evidence type="ECO:0000256" key="8">
    <source>
        <dbReference type="ARBA" id="ARBA00023136"/>
    </source>
</evidence>